<comment type="caution">
    <text evidence="1">The sequence shown here is derived from an EMBL/GenBank/DDBJ whole genome shotgun (WGS) entry which is preliminary data.</text>
</comment>
<dbReference type="InterPro" id="IPR036689">
    <property type="entry name" value="ESAT-6-like_sf"/>
</dbReference>
<organism evidence="1 2">
    <name type="scientific">Mycobacterium paragordonae</name>
    <dbReference type="NCBI Taxonomy" id="1389713"/>
    <lineage>
        <taxon>Bacteria</taxon>
        <taxon>Bacillati</taxon>
        <taxon>Actinomycetota</taxon>
        <taxon>Actinomycetes</taxon>
        <taxon>Mycobacteriales</taxon>
        <taxon>Mycobacteriaceae</taxon>
        <taxon>Mycobacterium</taxon>
    </lineage>
</organism>
<dbReference type="InterPro" id="IPR010310">
    <property type="entry name" value="T7SS_ESAT-6-like"/>
</dbReference>
<dbReference type="Gene3D" id="1.10.287.1060">
    <property type="entry name" value="ESAT-6-like"/>
    <property type="match status" value="1"/>
</dbReference>
<evidence type="ECO:0000313" key="2">
    <source>
        <dbReference type="Proteomes" id="UP001229081"/>
    </source>
</evidence>
<dbReference type="RefSeq" id="WP_240743952.1">
    <property type="nucleotide sequence ID" value="NZ_JAUFSA010000004.1"/>
</dbReference>
<dbReference type="EMBL" id="JAUFSA010000004">
    <property type="protein sequence ID" value="MDP7739236.1"/>
    <property type="molecule type" value="Genomic_DNA"/>
</dbReference>
<dbReference type="Proteomes" id="UP001229081">
    <property type="component" value="Unassembled WGS sequence"/>
</dbReference>
<dbReference type="SUPFAM" id="SSF140453">
    <property type="entry name" value="EsxAB dimer-like"/>
    <property type="match status" value="1"/>
</dbReference>
<sequence>MGLLDANVPQMVTSQASFSDQASLFTSTVHSAEQSALASQAAHQGESAQAFQVAHGRFVEVATKMNQLLAIAGQNIGDGANTYTMYDGQGATGYNSALGALPSYNV</sequence>
<evidence type="ECO:0000313" key="1">
    <source>
        <dbReference type="EMBL" id="MDP7739236.1"/>
    </source>
</evidence>
<dbReference type="AlphaFoldDB" id="A0AAJ1W6Z1"/>
<name>A0AAJ1W6Z1_9MYCO</name>
<dbReference type="Pfam" id="PF06013">
    <property type="entry name" value="WXG100"/>
    <property type="match status" value="1"/>
</dbReference>
<reference evidence="1" key="1">
    <citation type="submission" date="2023-06" db="EMBL/GenBank/DDBJ databases">
        <title>Identification of two novel mycobacterium reveal diversities and complexities of Mycobacterium gordonae clade.</title>
        <authorList>
            <person name="Matsumoto Y."/>
            <person name="Nakamura S."/>
            <person name="Motooka D."/>
            <person name="Fukushima K."/>
        </authorList>
    </citation>
    <scope>NUCLEOTIDE SEQUENCE</scope>
    <source>
        <strain evidence="1">TY812</strain>
    </source>
</reference>
<proteinExistence type="predicted"/>
<protein>
    <submittedName>
        <fullName evidence="1">Type VII secretion protein EsxS</fullName>
    </submittedName>
</protein>
<gene>
    <name evidence="1" type="ORF">QXL92_31375</name>
</gene>
<accession>A0AAJ1W6Z1</accession>